<dbReference type="Proteomes" id="UP000887540">
    <property type="component" value="Unplaced"/>
</dbReference>
<evidence type="ECO:0000256" key="1">
    <source>
        <dbReference type="ARBA" id="ARBA00026124"/>
    </source>
</evidence>
<proteinExistence type="predicted"/>
<evidence type="ECO:0000313" key="4">
    <source>
        <dbReference type="WBParaSite" id="ACRNAN_scaffold6399.g25777.t1"/>
    </source>
</evidence>
<protein>
    <recommendedName>
        <fullName evidence="1">Methionine--tRNA ligase, mitochondrial</fullName>
    </recommendedName>
    <alternativeName>
        <fullName evidence="2">Mitochondrial methionyl-tRNA synthetase</fullName>
    </alternativeName>
</protein>
<sequence>MQKVKDEAGIRTQTTRVKGESATECATLESLILNSTQISFDCFLSDFTQLKAVQVINADLVNNLGNLLSRTTVAKINPKQKYPDAFDLNSLDPELRIVCDHLTKNLKTLPEKVGKLYDSLLFYKALELIAETSNLANVFFQHSNAWKKDPSINLSTTLFLTYESIRLCALLIQPIVPSYADRILSRLGISKNERDLNTAIFGGESTIKLYGRDLGKDNGVVMERIKLENLDPSIVIMENK</sequence>
<dbReference type="WBParaSite" id="ACRNAN_scaffold6399.g25777.t1">
    <property type="protein sequence ID" value="ACRNAN_scaffold6399.g25777.t1"/>
    <property type="gene ID" value="ACRNAN_scaffold6399.g25777"/>
</dbReference>
<dbReference type="Gene3D" id="1.10.730.10">
    <property type="entry name" value="Isoleucyl-tRNA Synthetase, Domain 1"/>
    <property type="match status" value="1"/>
</dbReference>
<dbReference type="SUPFAM" id="SSF47323">
    <property type="entry name" value="Anticodon-binding domain of a subclass of class I aminoacyl-tRNA synthetases"/>
    <property type="match status" value="1"/>
</dbReference>
<keyword evidence="3" id="KW-1185">Reference proteome</keyword>
<dbReference type="InterPro" id="IPR023457">
    <property type="entry name" value="Met-tRNA_synth_2"/>
</dbReference>
<dbReference type="GO" id="GO:0006431">
    <property type="term" value="P:methionyl-tRNA aminoacylation"/>
    <property type="evidence" value="ECO:0007669"/>
    <property type="project" value="TreeGrafter"/>
</dbReference>
<organism evidence="3 4">
    <name type="scientific">Acrobeloides nanus</name>
    <dbReference type="NCBI Taxonomy" id="290746"/>
    <lineage>
        <taxon>Eukaryota</taxon>
        <taxon>Metazoa</taxon>
        <taxon>Ecdysozoa</taxon>
        <taxon>Nematoda</taxon>
        <taxon>Chromadorea</taxon>
        <taxon>Rhabditida</taxon>
        <taxon>Tylenchina</taxon>
        <taxon>Cephalobomorpha</taxon>
        <taxon>Cephaloboidea</taxon>
        <taxon>Cephalobidae</taxon>
        <taxon>Acrobeloides</taxon>
    </lineage>
</organism>
<accession>A0A914E937</accession>
<dbReference type="InterPro" id="IPR009080">
    <property type="entry name" value="tRNAsynth_Ia_anticodon-bd"/>
</dbReference>
<reference evidence="4" key="1">
    <citation type="submission" date="2022-11" db="UniProtKB">
        <authorList>
            <consortium name="WormBaseParasite"/>
        </authorList>
    </citation>
    <scope>IDENTIFICATION</scope>
</reference>
<dbReference type="GO" id="GO:0004825">
    <property type="term" value="F:methionine-tRNA ligase activity"/>
    <property type="evidence" value="ECO:0007669"/>
    <property type="project" value="InterPro"/>
</dbReference>
<dbReference type="AlphaFoldDB" id="A0A914E937"/>
<name>A0A914E937_9BILA</name>
<evidence type="ECO:0000256" key="2">
    <source>
        <dbReference type="ARBA" id="ARBA00030331"/>
    </source>
</evidence>
<dbReference type="GO" id="GO:0005524">
    <property type="term" value="F:ATP binding"/>
    <property type="evidence" value="ECO:0007669"/>
    <property type="project" value="InterPro"/>
</dbReference>
<evidence type="ECO:0000313" key="3">
    <source>
        <dbReference type="Proteomes" id="UP000887540"/>
    </source>
</evidence>
<dbReference type="PANTHER" id="PTHR43326">
    <property type="entry name" value="METHIONYL-TRNA SYNTHETASE"/>
    <property type="match status" value="1"/>
</dbReference>
<dbReference type="PANTHER" id="PTHR43326:SF1">
    <property type="entry name" value="METHIONINE--TRNA LIGASE, MITOCHONDRIAL"/>
    <property type="match status" value="1"/>
</dbReference>